<dbReference type="Proteomes" id="UP000186303">
    <property type="component" value="Chromosome 3"/>
</dbReference>
<evidence type="ECO:0000313" key="3">
    <source>
        <dbReference type="Proteomes" id="UP000186303"/>
    </source>
</evidence>
<reference evidence="3" key="1">
    <citation type="journal article" date="2017" name="Nucleic Acids Res.">
        <title>Proteogenomics produces comprehensive and highly accurate protein-coding gene annotation in a complete genome assembly of Malassezia sympodialis.</title>
        <authorList>
            <person name="Zhu Y."/>
            <person name="Engstroem P.G."/>
            <person name="Tellgren-Roth C."/>
            <person name="Baudo C.D."/>
            <person name="Kennell J.C."/>
            <person name="Sun S."/>
            <person name="Billmyre R.B."/>
            <person name="Schroeder M.S."/>
            <person name="Andersson A."/>
            <person name="Holm T."/>
            <person name="Sigurgeirsson B."/>
            <person name="Wu G."/>
            <person name="Sankaranarayanan S.R."/>
            <person name="Siddharthan R."/>
            <person name="Sanyal K."/>
            <person name="Lundeberg J."/>
            <person name="Nystedt B."/>
            <person name="Boekhout T."/>
            <person name="Dawson T.L. Jr."/>
            <person name="Heitman J."/>
            <person name="Scheynius A."/>
            <person name="Lehtioe J."/>
        </authorList>
    </citation>
    <scope>NUCLEOTIDE SEQUENCE [LARGE SCALE GENOMIC DNA]</scope>
    <source>
        <strain evidence="3">ATCC 42132</strain>
    </source>
</reference>
<proteinExistence type="predicted"/>
<dbReference type="OMA" id="CSEPDWI"/>
<dbReference type="PANTHER" id="PTHR28594">
    <property type="entry name" value="ATR-INTERACTING PROTEIN"/>
    <property type="match status" value="1"/>
</dbReference>
<protein>
    <submittedName>
        <fullName evidence="2">Uncharacterized protein</fullName>
    </submittedName>
</protein>
<organism evidence="2 3">
    <name type="scientific">Malassezia sympodialis (strain ATCC 42132)</name>
    <name type="common">Atopic eczema-associated yeast</name>
    <dbReference type="NCBI Taxonomy" id="1230383"/>
    <lineage>
        <taxon>Eukaryota</taxon>
        <taxon>Fungi</taxon>
        <taxon>Dikarya</taxon>
        <taxon>Basidiomycota</taxon>
        <taxon>Ustilaginomycotina</taxon>
        <taxon>Malasseziomycetes</taxon>
        <taxon>Malasseziales</taxon>
        <taxon>Malasseziaceae</taxon>
        <taxon>Malassezia</taxon>
    </lineage>
</organism>
<feature type="region of interest" description="Disordered" evidence="1">
    <location>
        <begin position="182"/>
        <end position="272"/>
    </location>
</feature>
<name>A0A1M8A5W2_MALS4</name>
<sequence>MDEDGADESFDDPWWDELAIDNETESQLQVVEQIGQRSPAATPDDPALHALQAQIQELRALQTHQEDLIATLTKKNQQQHGEIAVVRANWNRVQQQNLDLQHRQSDLEKEYRAKLEAVQQDNRRQMERLETAAAFRRIEQDTHRAAWPSSVRRRAPVMLDAIKTTPGTDALVTPAARASLRNFSSQGSPLTHQRSKRPRCTQETGLPTLRTATKREFPHFDNSFFPPSPSPTKAAPNTGLVAPPSPLLPHRRSSDASLSTPSPEPMPSTTSDKAVDPYSYVLVCVFVRQTRWLSHVLCHPCQAHEVGALGPGGGPPEPSSASVLLHMLALILPEHVPVPLHERWRHATEQLWQCVLRGTSYAAFHSDCGGMVQLMLGEIADQTVEDPRVPLNNAVSRVWAAQADRLYGTVAGTILTMLDILLSAAWPLCLCELLGWIAALSVAHPDFAPYLLKSLRVLCWDKEAAASTRTGSQTPSSTQASPSTPRTAMHKSLMSMLVECLRLTTCAADTGEERLSAAEQQALRLSVVRVCHMVAWTQAPYGLQDLQPFLKTPGLLLFLLSKPDPSAEVLVETMHLLTVIAGDPLALHLCLSSQWEPAWQPAMNLRLSQARFPMVDVLAKHLIDRRNDTPPLESHQVHSSILAFLAHAMRWADTSVVLADSTTLLPALIQVLSWDVQILWNSEPAVPSPGLLAAERALERVCQSTQCLHGLFLPEGQPPRHLAEKLLAPQVQSVLHGVRHAFVMAVGRIAFASEPDWLVLPGLSEPAAVERRNRMRTQLESAAALASELIDLVLAPNETDEIYELLADEGD</sequence>
<evidence type="ECO:0000256" key="1">
    <source>
        <dbReference type="SAM" id="MobiDB-lite"/>
    </source>
</evidence>
<feature type="compositionally biased region" description="Polar residues" evidence="1">
    <location>
        <begin position="182"/>
        <end position="192"/>
    </location>
</feature>
<dbReference type="VEuPathDB" id="FungiDB:MSYG_2130"/>
<dbReference type="PANTHER" id="PTHR28594:SF1">
    <property type="entry name" value="ATR-INTERACTING PROTEIN"/>
    <property type="match status" value="1"/>
</dbReference>
<dbReference type="EMBL" id="LT671823">
    <property type="protein sequence ID" value="SHO77788.1"/>
    <property type="molecule type" value="Genomic_DNA"/>
</dbReference>
<dbReference type="GO" id="GO:0000077">
    <property type="term" value="P:DNA damage checkpoint signaling"/>
    <property type="evidence" value="ECO:0007669"/>
    <property type="project" value="InterPro"/>
</dbReference>
<keyword evidence="3" id="KW-1185">Reference proteome</keyword>
<gene>
    <name evidence="2" type="ORF">MSYG_2130</name>
</gene>
<dbReference type="InterPro" id="IPR033349">
    <property type="entry name" value="ATRIP"/>
</dbReference>
<dbReference type="OrthoDB" id="3366922at2759"/>
<evidence type="ECO:0000313" key="2">
    <source>
        <dbReference type="EMBL" id="SHO77788.1"/>
    </source>
</evidence>
<dbReference type="AlphaFoldDB" id="A0A1M8A5W2"/>
<accession>A0A1M8A5W2</accession>